<sequence length="94" mass="10962">MSTSKQTHDHDEIKNWAAERGGVPAKVKDTGGNSDDEGILRIHFPENSENQDTLKEIQWEDFFQEFDEENLDFLYQETKADGEVSTFHKFVKRQ</sequence>
<name>A0A1T5DAE7_9SPHI</name>
<evidence type="ECO:0000313" key="2">
    <source>
        <dbReference type="EMBL" id="SKB68586.1"/>
    </source>
</evidence>
<evidence type="ECO:0000313" key="3">
    <source>
        <dbReference type="Proteomes" id="UP000190541"/>
    </source>
</evidence>
<dbReference type="Proteomes" id="UP000190541">
    <property type="component" value="Unassembled WGS sequence"/>
</dbReference>
<reference evidence="2 3" key="1">
    <citation type="submission" date="2017-02" db="EMBL/GenBank/DDBJ databases">
        <authorList>
            <person name="Peterson S.W."/>
        </authorList>
    </citation>
    <scope>NUCLEOTIDE SEQUENCE [LARGE SCALE GENOMIC DNA]</scope>
    <source>
        <strain evidence="2 3">DSM 22899</strain>
    </source>
</reference>
<dbReference type="EMBL" id="FUYS01000006">
    <property type="protein sequence ID" value="SKB68586.1"/>
    <property type="molecule type" value="Genomic_DNA"/>
</dbReference>
<dbReference type="RefSeq" id="WP_079717332.1">
    <property type="nucleotide sequence ID" value="NZ_FUYS01000006.1"/>
</dbReference>
<protein>
    <recommendedName>
        <fullName evidence="4">1,4-alpha-glucan branching enzyme</fullName>
    </recommendedName>
</protein>
<gene>
    <name evidence="2" type="ORF">SAMN05660226_02650</name>
</gene>
<proteinExistence type="predicted"/>
<feature type="region of interest" description="Disordered" evidence="1">
    <location>
        <begin position="17"/>
        <end position="38"/>
    </location>
</feature>
<organism evidence="2 3">
    <name type="scientific">Parapedobacter luteus</name>
    <dbReference type="NCBI Taxonomy" id="623280"/>
    <lineage>
        <taxon>Bacteria</taxon>
        <taxon>Pseudomonadati</taxon>
        <taxon>Bacteroidota</taxon>
        <taxon>Sphingobacteriia</taxon>
        <taxon>Sphingobacteriales</taxon>
        <taxon>Sphingobacteriaceae</taxon>
        <taxon>Parapedobacter</taxon>
    </lineage>
</organism>
<accession>A0A1T5DAE7</accession>
<dbReference type="AlphaFoldDB" id="A0A1T5DAE7"/>
<dbReference type="STRING" id="623280.SAMN05660226_02650"/>
<evidence type="ECO:0000256" key="1">
    <source>
        <dbReference type="SAM" id="MobiDB-lite"/>
    </source>
</evidence>
<dbReference type="OrthoDB" id="9808866at2"/>
<evidence type="ECO:0008006" key="4">
    <source>
        <dbReference type="Google" id="ProtNLM"/>
    </source>
</evidence>
<keyword evidence="3" id="KW-1185">Reference proteome</keyword>